<protein>
    <submittedName>
        <fullName evidence="3">L-carnitine CoA-transferase</fullName>
    </submittedName>
</protein>
<dbReference type="Gene3D" id="3.40.50.10540">
    <property type="entry name" value="Crotonobetainyl-coa:carnitine coa-transferase, domain 1"/>
    <property type="match status" value="1"/>
</dbReference>
<evidence type="ECO:0000313" key="4">
    <source>
        <dbReference type="Proteomes" id="UP000184010"/>
    </source>
</evidence>
<dbReference type="InterPro" id="IPR023606">
    <property type="entry name" value="CoA-Trfase_III_dom_1_sf"/>
</dbReference>
<comment type="similarity">
    <text evidence="1">Belongs to the CoA-transferase III family.</text>
</comment>
<dbReference type="Gene3D" id="3.30.1540.10">
    <property type="entry name" value="formyl-coa transferase, domain 3"/>
    <property type="match status" value="1"/>
</dbReference>
<evidence type="ECO:0000256" key="1">
    <source>
        <dbReference type="ARBA" id="ARBA00008383"/>
    </source>
</evidence>
<dbReference type="InterPro" id="IPR050509">
    <property type="entry name" value="CoA-transferase_III"/>
</dbReference>
<dbReference type="PANTHER" id="PTHR48228:SF6">
    <property type="entry name" value="L-CARNITINE COA-TRANSFERASE"/>
    <property type="match status" value="1"/>
</dbReference>
<dbReference type="STRING" id="1121395.SAMN02745215_03335"/>
<accession>A0A1M7UAI2</accession>
<dbReference type="Pfam" id="PF02515">
    <property type="entry name" value="CoA_transf_3"/>
    <property type="match status" value="1"/>
</dbReference>
<proteinExistence type="inferred from homology"/>
<dbReference type="EMBL" id="FRDN01000010">
    <property type="protein sequence ID" value="SHN80062.1"/>
    <property type="molecule type" value="Genomic_DNA"/>
</dbReference>
<dbReference type="AlphaFoldDB" id="A0A1M7UAI2"/>
<dbReference type="InterPro" id="IPR003673">
    <property type="entry name" value="CoA-Trfase_fam_III"/>
</dbReference>
<dbReference type="GO" id="GO:0016740">
    <property type="term" value="F:transferase activity"/>
    <property type="evidence" value="ECO:0007669"/>
    <property type="project" value="UniProtKB-KW"/>
</dbReference>
<dbReference type="InterPro" id="IPR044855">
    <property type="entry name" value="CoA-Trfase_III_dom3_sf"/>
</dbReference>
<dbReference type="Proteomes" id="UP000184010">
    <property type="component" value="Unassembled WGS sequence"/>
</dbReference>
<evidence type="ECO:0000256" key="2">
    <source>
        <dbReference type="ARBA" id="ARBA00022679"/>
    </source>
</evidence>
<dbReference type="PANTHER" id="PTHR48228">
    <property type="entry name" value="SUCCINYL-COA--D-CITRAMALATE COA-TRANSFERASE"/>
    <property type="match status" value="1"/>
</dbReference>
<reference evidence="4" key="1">
    <citation type="submission" date="2016-12" db="EMBL/GenBank/DDBJ databases">
        <authorList>
            <person name="Varghese N."/>
            <person name="Submissions S."/>
        </authorList>
    </citation>
    <scope>NUCLEOTIDE SEQUENCE [LARGE SCALE GENOMIC DNA]</scope>
    <source>
        <strain evidence="4">DSM 11544</strain>
    </source>
</reference>
<organism evidence="3 4">
    <name type="scientific">Desulfitobacterium chlororespirans DSM 11544</name>
    <dbReference type="NCBI Taxonomy" id="1121395"/>
    <lineage>
        <taxon>Bacteria</taxon>
        <taxon>Bacillati</taxon>
        <taxon>Bacillota</taxon>
        <taxon>Clostridia</taxon>
        <taxon>Eubacteriales</taxon>
        <taxon>Desulfitobacteriaceae</taxon>
        <taxon>Desulfitobacterium</taxon>
    </lineage>
</organism>
<keyword evidence="4" id="KW-1185">Reference proteome</keyword>
<gene>
    <name evidence="3" type="ORF">SAMN02745215_03335</name>
</gene>
<name>A0A1M7UAI2_9FIRM</name>
<dbReference type="SUPFAM" id="SSF89796">
    <property type="entry name" value="CoA-transferase family III (CaiB/BaiF)"/>
    <property type="match status" value="1"/>
</dbReference>
<dbReference type="RefSeq" id="WP_072773645.1">
    <property type="nucleotide sequence ID" value="NZ_FRDN01000010.1"/>
</dbReference>
<evidence type="ECO:0000313" key="3">
    <source>
        <dbReference type="EMBL" id="SHN80062.1"/>
    </source>
</evidence>
<sequence>MVKRADAPQRGALQGVRVMHASMSIAGPFAAALMADMGADVIWVESAKAMDITRYGPGMASQLDRRNQRTIALNIPTPEGKEIFLRLLGKADIFIEASRGGQYGKWGLTDEVLWEVNPRLVIVHISGFGQTGDRSYTGRASYDPIAQAFGGLMSMNGLPGTRPAPAEVSIADYYTGFLAAYSALAAYIRAQKTGEGDSIDVAQYEAILRCQSGWPLDSWNHTERVYRRGMGNNNNAGFNSYRCGDGKKVYIVLLGVGVVKAALPIFGFTYGTDEFPALGSYKLDTLGGQKLEEAIEDFCRQRTAREVEEILSSAGVPCSMLMNHEMMPDHPHFLARETITRWQTVDGQSITGQNIVPKFKNNPGHIWRGCPAIGMDNEDILAEAGFSAREIASFYEKNIIKKGV</sequence>
<keyword evidence="2 3" id="KW-0808">Transferase</keyword>